<name>A0AAI8YGJ8_9PEZI</name>
<dbReference type="PANTHER" id="PTHR42085:SF2">
    <property type="entry name" value="F-BOX DOMAIN-CONTAINING PROTEIN"/>
    <property type="match status" value="1"/>
</dbReference>
<reference evidence="2" key="1">
    <citation type="submission" date="2023-10" db="EMBL/GenBank/DDBJ databases">
        <authorList>
            <person name="Hackl T."/>
        </authorList>
    </citation>
    <scope>NUCLEOTIDE SEQUENCE</scope>
</reference>
<comment type="caution">
    <text evidence="2">The sequence shown here is derived from an EMBL/GenBank/DDBJ whole genome shotgun (WGS) entry which is preliminary data.</text>
</comment>
<dbReference type="AlphaFoldDB" id="A0AAI8YGJ8"/>
<keyword evidence="3" id="KW-1185">Reference proteome</keyword>
<feature type="region of interest" description="Disordered" evidence="1">
    <location>
        <begin position="61"/>
        <end position="95"/>
    </location>
</feature>
<accession>A0AAI8YGJ8</accession>
<evidence type="ECO:0000313" key="3">
    <source>
        <dbReference type="Proteomes" id="UP001295740"/>
    </source>
</evidence>
<organism evidence="2 3">
    <name type="scientific">Anthostomella pinea</name>
    <dbReference type="NCBI Taxonomy" id="933095"/>
    <lineage>
        <taxon>Eukaryota</taxon>
        <taxon>Fungi</taxon>
        <taxon>Dikarya</taxon>
        <taxon>Ascomycota</taxon>
        <taxon>Pezizomycotina</taxon>
        <taxon>Sordariomycetes</taxon>
        <taxon>Xylariomycetidae</taxon>
        <taxon>Xylariales</taxon>
        <taxon>Xylariaceae</taxon>
        <taxon>Anthostomella</taxon>
    </lineage>
</organism>
<proteinExistence type="predicted"/>
<gene>
    <name evidence="2" type="ORF">KHLLAP_LOCUS4279</name>
</gene>
<feature type="region of interest" description="Disordered" evidence="1">
    <location>
        <begin position="154"/>
        <end position="173"/>
    </location>
</feature>
<feature type="compositionally biased region" description="Basic and acidic residues" evidence="1">
    <location>
        <begin position="81"/>
        <end position="91"/>
    </location>
</feature>
<feature type="compositionally biased region" description="Acidic residues" evidence="1">
    <location>
        <begin position="158"/>
        <end position="170"/>
    </location>
</feature>
<evidence type="ECO:0000313" key="2">
    <source>
        <dbReference type="EMBL" id="CAJ2503811.1"/>
    </source>
</evidence>
<dbReference type="InterPro" id="IPR038883">
    <property type="entry name" value="AN11006-like"/>
</dbReference>
<dbReference type="Proteomes" id="UP001295740">
    <property type="component" value="Unassembled WGS sequence"/>
</dbReference>
<protein>
    <submittedName>
        <fullName evidence="2">Uu.00g112050.m01.CDS01</fullName>
    </submittedName>
</protein>
<dbReference type="EMBL" id="CAUWAG010000006">
    <property type="protein sequence ID" value="CAJ2503811.1"/>
    <property type="molecule type" value="Genomic_DNA"/>
</dbReference>
<evidence type="ECO:0000256" key="1">
    <source>
        <dbReference type="SAM" id="MobiDB-lite"/>
    </source>
</evidence>
<dbReference type="PANTHER" id="PTHR42085">
    <property type="entry name" value="F-BOX DOMAIN-CONTAINING PROTEIN"/>
    <property type="match status" value="1"/>
</dbReference>
<sequence length="249" mass="28249">MAHKNSTKRHHSVQQSPLLRLPREIRDEIYYFALCTQGSAQLVHPRGRNLKEALTSGYFAIKPEPRYPPRPPSRTKYNEGLSRDGPTRKATDSNALTAQAVERGLDDKQKHPKELPGFTEEEYNTAFAQFQKSPYYRTASESCEYDVFKDADLHSDDGYDSDEGDEDGDEDSPRYELEAFCPINLALLFTNEQIYAEAMPIFYSGVTFIVDVEGKAALRFFRSLPAPARESITTLAFNSGALFADDYHR</sequence>